<comment type="subunit">
    <text evidence="3 16">Monomer.</text>
</comment>
<sequence>MNKGIQSGETVKYNGIYNTMARITNEEGFFQLWRGNMINVIRYTPTQALNMALLELNNSLFFFANEETNKKNSNFLMLFKNVLSGGLAGGQAQLILYPFDFARTRIGADIGNEKIRQFNGLRDFSRQIYKKEGILGFYKGFLISFGCTFVYRAIYFGMYNTAKKLYLQKSGVFKKFVFAQNITIFASLIAYPLDTVRRRLMMQSGRDNIIYRNSFDCFSKIYKEEGGVQALYKGGLSNVFRSLGGAFVLVIYDELKDLSRNKRS</sequence>
<comment type="similarity">
    <text evidence="2 15">Belongs to the mitochondrial carrier (TC 2.A.29) family.</text>
</comment>
<dbReference type="STRING" id="857967.G0R6F3"/>
<evidence type="ECO:0000256" key="6">
    <source>
        <dbReference type="ARBA" id="ARBA00022692"/>
    </source>
</evidence>
<evidence type="ECO:0000256" key="16">
    <source>
        <dbReference type="RuleBase" id="RU368008"/>
    </source>
</evidence>
<dbReference type="EMBL" id="GL984396">
    <property type="protein sequence ID" value="EGR26965.1"/>
    <property type="molecule type" value="Genomic_DNA"/>
</dbReference>
<evidence type="ECO:0000256" key="5">
    <source>
        <dbReference type="ARBA" id="ARBA00022449"/>
    </source>
</evidence>
<dbReference type="InterPro" id="IPR002067">
    <property type="entry name" value="MCP"/>
</dbReference>
<protein>
    <recommendedName>
        <fullName evidence="16">ADP/ATP translocase</fullName>
    </recommendedName>
    <alternativeName>
        <fullName evidence="16">ADP,ATP carrier protein</fullName>
    </alternativeName>
</protein>
<dbReference type="Gene3D" id="1.50.40.10">
    <property type="entry name" value="Mitochondrial carrier domain"/>
    <property type="match status" value="1"/>
</dbReference>
<name>G0R6F3_ICHMU</name>
<feature type="transmembrane region" description="Helical" evidence="16">
    <location>
        <begin position="176"/>
        <end position="193"/>
    </location>
</feature>
<dbReference type="PANTHER" id="PTHR45635">
    <property type="entry name" value="ADP,ATP CARRIER PROTEIN 1-RELATED-RELATED"/>
    <property type="match status" value="1"/>
</dbReference>
<dbReference type="AlphaFoldDB" id="G0R6F3"/>
<evidence type="ECO:0000256" key="8">
    <source>
        <dbReference type="ARBA" id="ARBA00022792"/>
    </source>
</evidence>
<gene>
    <name evidence="17" type="ORF">IMG5_204160</name>
</gene>
<evidence type="ECO:0000256" key="12">
    <source>
        <dbReference type="ARBA" id="ARBA00024143"/>
    </source>
</evidence>
<evidence type="ECO:0000313" key="17">
    <source>
        <dbReference type="EMBL" id="EGR26965.1"/>
    </source>
</evidence>
<accession>G0R6F3</accession>
<dbReference type="GO" id="GO:0005471">
    <property type="term" value="F:ATP:ADP antiporter activity"/>
    <property type="evidence" value="ECO:0007669"/>
    <property type="project" value="UniProtKB-UniRule"/>
</dbReference>
<dbReference type="GO" id="GO:0005743">
    <property type="term" value="C:mitochondrial inner membrane"/>
    <property type="evidence" value="ECO:0007669"/>
    <property type="project" value="UniProtKB-SubCell"/>
</dbReference>
<comment type="function">
    <text evidence="16">Catalyzes the exchange of ADP and ATP across the membrane.</text>
</comment>
<comment type="catalytic activity">
    <reaction evidence="12">
        <text>ADP(in) + ATP(out) = ADP(out) + ATP(in)</text>
        <dbReference type="Rhea" id="RHEA:34999"/>
        <dbReference type="ChEBI" id="CHEBI:30616"/>
        <dbReference type="ChEBI" id="CHEBI:456216"/>
    </reaction>
    <physiologicalReaction direction="left-to-right" evidence="12">
        <dbReference type="Rhea" id="RHEA:35000"/>
    </physiologicalReaction>
</comment>
<keyword evidence="18" id="KW-1185">Reference proteome</keyword>
<dbReference type="GO" id="GO:0140021">
    <property type="term" value="P:mitochondrial ADP transmembrane transport"/>
    <property type="evidence" value="ECO:0007669"/>
    <property type="project" value="InterPro"/>
</dbReference>
<dbReference type="InterPro" id="IPR018108">
    <property type="entry name" value="MCP_transmembrane"/>
</dbReference>
<proteinExistence type="inferred from homology"/>
<evidence type="ECO:0000256" key="3">
    <source>
        <dbReference type="ARBA" id="ARBA00011245"/>
    </source>
</evidence>
<keyword evidence="9 16" id="KW-1133">Transmembrane helix</keyword>
<dbReference type="PRINTS" id="PR00927">
    <property type="entry name" value="ADPTRNSLCASE"/>
</dbReference>
<dbReference type="InterPro" id="IPR002113">
    <property type="entry name" value="ADT_euk_type"/>
</dbReference>
<dbReference type="OrthoDB" id="270584at2759"/>
<comment type="function">
    <text evidence="13">ADP:ATP antiporter that mediates import of ADP into the mitochondrial matrix for ATP synthesis, and export of ATP out to fuel the cell. Cycles between the cytoplasmic-open state (c-state) and the matrix-open state (m-state): operates by the alternating access mechanism with a single substrate-binding site intermittently exposed to either the cytosolic (c-state) or matrix (m-state) side of the inner mitochondrial membrane.</text>
</comment>
<keyword evidence="4 15" id="KW-0813">Transport</keyword>
<evidence type="ECO:0000256" key="10">
    <source>
        <dbReference type="ARBA" id="ARBA00023128"/>
    </source>
</evidence>
<dbReference type="PRINTS" id="PR00926">
    <property type="entry name" value="MITOCARRIER"/>
</dbReference>
<keyword evidence="7" id="KW-0677">Repeat</keyword>
<dbReference type="InterPro" id="IPR023395">
    <property type="entry name" value="MCP_dom_sf"/>
</dbReference>
<evidence type="ECO:0000256" key="14">
    <source>
        <dbReference type="PROSITE-ProRule" id="PRU00282"/>
    </source>
</evidence>
<dbReference type="RefSeq" id="XP_004023849.1">
    <property type="nucleotide sequence ID" value="XM_004023800.1"/>
</dbReference>
<keyword evidence="5" id="KW-0050">Antiport</keyword>
<evidence type="ECO:0000256" key="15">
    <source>
        <dbReference type="RuleBase" id="RU000488"/>
    </source>
</evidence>
<organism evidence="17 18">
    <name type="scientific">Ichthyophthirius multifiliis</name>
    <name type="common">White spot disease agent</name>
    <name type="synonym">Ich</name>
    <dbReference type="NCBI Taxonomy" id="5932"/>
    <lineage>
        <taxon>Eukaryota</taxon>
        <taxon>Sar</taxon>
        <taxon>Alveolata</taxon>
        <taxon>Ciliophora</taxon>
        <taxon>Intramacronucleata</taxon>
        <taxon>Oligohymenophorea</taxon>
        <taxon>Hymenostomatida</taxon>
        <taxon>Ophryoglenina</taxon>
        <taxon>Ichthyophthirius</taxon>
    </lineage>
</organism>
<evidence type="ECO:0000256" key="4">
    <source>
        <dbReference type="ARBA" id="ARBA00022448"/>
    </source>
</evidence>
<reference evidence="17 18" key="1">
    <citation type="submission" date="2011-07" db="EMBL/GenBank/DDBJ databases">
        <authorList>
            <person name="Coyne R."/>
            <person name="Brami D."/>
            <person name="Johnson J."/>
            <person name="Hostetler J."/>
            <person name="Hannick L."/>
            <person name="Clark T."/>
            <person name="Cassidy-Hanley D."/>
            <person name="Inman J."/>
        </authorList>
    </citation>
    <scope>NUCLEOTIDE SEQUENCE [LARGE SCALE GENOMIC DNA]</scope>
    <source>
        <strain evidence="17 18">G5</strain>
    </source>
</reference>
<evidence type="ECO:0000256" key="2">
    <source>
        <dbReference type="ARBA" id="ARBA00006375"/>
    </source>
</evidence>
<dbReference type="Proteomes" id="UP000008983">
    <property type="component" value="Unassembled WGS sequence"/>
</dbReference>
<dbReference type="OMA" id="CWRKIAG"/>
<dbReference type="eggNOG" id="KOG0749">
    <property type="taxonomic scope" value="Eukaryota"/>
</dbReference>
<keyword evidence="6 14" id="KW-0812">Transmembrane</keyword>
<keyword evidence="8" id="KW-0999">Mitochondrion inner membrane</keyword>
<dbReference type="InParanoid" id="G0R6F3"/>
<keyword evidence="10" id="KW-0496">Mitochondrion</keyword>
<evidence type="ECO:0000256" key="13">
    <source>
        <dbReference type="ARBA" id="ARBA00045250"/>
    </source>
</evidence>
<dbReference type="GeneID" id="14903004"/>
<evidence type="ECO:0000313" key="18">
    <source>
        <dbReference type="Proteomes" id="UP000008983"/>
    </source>
</evidence>
<dbReference type="SUPFAM" id="SSF103506">
    <property type="entry name" value="Mitochondrial carrier"/>
    <property type="match status" value="1"/>
</dbReference>
<evidence type="ECO:0000256" key="1">
    <source>
        <dbReference type="ARBA" id="ARBA00004448"/>
    </source>
</evidence>
<feature type="repeat" description="Solcar" evidence="14">
    <location>
        <begin position="170"/>
        <end position="258"/>
    </location>
</feature>
<feature type="repeat" description="Solcar" evidence="14">
    <location>
        <begin position="76"/>
        <end position="165"/>
    </location>
</feature>
<keyword evidence="11 14" id="KW-0472">Membrane</keyword>
<dbReference type="Pfam" id="PF00153">
    <property type="entry name" value="Mito_carr"/>
    <property type="match status" value="3"/>
</dbReference>
<evidence type="ECO:0000256" key="9">
    <source>
        <dbReference type="ARBA" id="ARBA00022989"/>
    </source>
</evidence>
<evidence type="ECO:0000256" key="11">
    <source>
        <dbReference type="ARBA" id="ARBA00023136"/>
    </source>
</evidence>
<dbReference type="PANTHER" id="PTHR45635:SF14">
    <property type="entry name" value="ADP_ATP TRANSLOCASE"/>
    <property type="match status" value="1"/>
</dbReference>
<feature type="repeat" description="Solcar" evidence="14">
    <location>
        <begin position="1"/>
        <end position="60"/>
    </location>
</feature>
<comment type="subcellular location">
    <subcellularLocation>
        <location evidence="16">Membrane</location>
        <topology evidence="16">Multi-pass membrane protein</topology>
    </subcellularLocation>
    <subcellularLocation>
        <location evidence="1">Mitochondrion inner membrane</location>
        <topology evidence="1">Multi-pass membrane protein</topology>
    </subcellularLocation>
</comment>
<dbReference type="PROSITE" id="PS50920">
    <property type="entry name" value="SOLCAR"/>
    <property type="match status" value="3"/>
</dbReference>
<feature type="transmembrane region" description="Helical" evidence="16">
    <location>
        <begin position="136"/>
        <end position="156"/>
    </location>
</feature>
<dbReference type="GO" id="GO:1990544">
    <property type="term" value="P:mitochondrial ATP transmembrane transport"/>
    <property type="evidence" value="ECO:0007669"/>
    <property type="project" value="InterPro"/>
</dbReference>
<evidence type="ECO:0000256" key="7">
    <source>
        <dbReference type="ARBA" id="ARBA00022737"/>
    </source>
</evidence>
<comment type="caution">
    <text evidence="16">Lacks conserved residue(s) required for the propagation of feature annotation.</text>
</comment>